<dbReference type="PANTHER" id="PTHR23017:SF19">
    <property type="entry name" value="7TM GPCR SERPENTINE RECEPTOR CLASS X (SRX) DOMAIN-CONTAINING PROTEIN"/>
    <property type="match status" value="1"/>
</dbReference>
<evidence type="ECO:0000313" key="4">
    <source>
        <dbReference type="Proteomes" id="UP000230423"/>
    </source>
</evidence>
<dbReference type="EMBL" id="KZ349561">
    <property type="protein sequence ID" value="PIO64801.1"/>
    <property type="molecule type" value="Genomic_DNA"/>
</dbReference>
<dbReference type="Gene3D" id="1.20.1070.10">
    <property type="entry name" value="Rhodopsin 7-helix transmembrane proteins"/>
    <property type="match status" value="1"/>
</dbReference>
<name>A0A2G9U3F5_TELCI</name>
<dbReference type="CDD" id="cd00637">
    <property type="entry name" value="7tm_classA_rhodopsin-like"/>
    <property type="match status" value="1"/>
</dbReference>
<evidence type="ECO:0000313" key="3">
    <source>
        <dbReference type="EMBL" id="PIO64801.1"/>
    </source>
</evidence>
<proteinExistence type="predicted"/>
<dbReference type="PANTHER" id="PTHR23017">
    <property type="entry name" value="SERPENTINE RECEPTOR, CLASS X"/>
    <property type="match status" value="1"/>
</dbReference>
<keyword evidence="1" id="KW-0812">Transmembrane</keyword>
<keyword evidence="1" id="KW-0472">Membrane</keyword>
<feature type="transmembrane region" description="Helical" evidence="1">
    <location>
        <begin position="148"/>
        <end position="169"/>
    </location>
</feature>
<dbReference type="Proteomes" id="UP000230423">
    <property type="component" value="Unassembled WGS sequence"/>
</dbReference>
<feature type="non-terminal residue" evidence="3">
    <location>
        <position position="262"/>
    </location>
</feature>
<dbReference type="Pfam" id="PF10328">
    <property type="entry name" value="7TM_GPCR_Srx"/>
    <property type="match status" value="1"/>
</dbReference>
<reference evidence="3 4" key="1">
    <citation type="submission" date="2015-09" db="EMBL/GenBank/DDBJ databases">
        <title>Draft genome of the parasitic nematode Teladorsagia circumcincta isolate WARC Sus (inbred).</title>
        <authorList>
            <person name="Mitreva M."/>
        </authorList>
    </citation>
    <scope>NUCLEOTIDE SEQUENCE [LARGE SCALE GENOMIC DNA]</scope>
    <source>
        <strain evidence="3 4">S</strain>
    </source>
</reference>
<evidence type="ECO:0000259" key="2">
    <source>
        <dbReference type="Pfam" id="PF10328"/>
    </source>
</evidence>
<accession>A0A2G9U3F5</accession>
<sequence length="262" mass="29258">MPVELSIWGALLANDWGSQRAASLLEQRQRAPPRLSRRTDAKVHKGHAVPQQAIANIECALHQLSIANGTPVRENLTTTSSRSIAFPGTICNVLVALFTRKVKTLNNPFGRLTASQAAGEAILCALFAFYYVPMVALDITAMKEFSHYVGFTLLICYDICIFSHLIIAFNRMSAIFFPLSYSTHFSLHKSRPSGDDRDYDVFHQNRLCEKLASVNFIQDVSIVILIAIIDVVTIIKYRLSAEEAAKSTCQKKRNADKNLLRQ</sequence>
<dbReference type="SUPFAM" id="SSF81321">
    <property type="entry name" value="Family A G protein-coupled receptor-like"/>
    <property type="match status" value="1"/>
</dbReference>
<protein>
    <recommendedName>
        <fullName evidence="2">7TM GPCR serpentine receptor class x (Srx) domain-containing protein</fullName>
    </recommendedName>
</protein>
<dbReference type="InterPro" id="IPR019430">
    <property type="entry name" value="7TM_GPCR_serpentine_rcpt_Srx"/>
</dbReference>
<evidence type="ECO:0000256" key="1">
    <source>
        <dbReference type="SAM" id="Phobius"/>
    </source>
</evidence>
<dbReference type="AlphaFoldDB" id="A0A2G9U3F5"/>
<feature type="domain" description="7TM GPCR serpentine receptor class x (Srx)" evidence="2">
    <location>
        <begin position="84"/>
        <end position="188"/>
    </location>
</feature>
<keyword evidence="4" id="KW-1185">Reference proteome</keyword>
<dbReference type="OrthoDB" id="5825164at2759"/>
<keyword evidence="1" id="KW-1133">Transmembrane helix</keyword>
<feature type="transmembrane region" description="Helical" evidence="1">
    <location>
        <begin position="121"/>
        <end position="142"/>
    </location>
</feature>
<organism evidence="3 4">
    <name type="scientific">Teladorsagia circumcincta</name>
    <name type="common">Brown stomach worm</name>
    <name type="synonym">Ostertagia circumcincta</name>
    <dbReference type="NCBI Taxonomy" id="45464"/>
    <lineage>
        <taxon>Eukaryota</taxon>
        <taxon>Metazoa</taxon>
        <taxon>Ecdysozoa</taxon>
        <taxon>Nematoda</taxon>
        <taxon>Chromadorea</taxon>
        <taxon>Rhabditida</taxon>
        <taxon>Rhabditina</taxon>
        <taxon>Rhabditomorpha</taxon>
        <taxon>Strongyloidea</taxon>
        <taxon>Trichostrongylidae</taxon>
        <taxon>Teladorsagia</taxon>
    </lineage>
</organism>
<gene>
    <name evidence="3" type="ORF">TELCIR_13556</name>
</gene>